<accession>A0AAN9IIJ3</accession>
<dbReference type="Gene3D" id="3.40.50.2000">
    <property type="entry name" value="Glycogen Phosphorylase B"/>
    <property type="match status" value="1"/>
</dbReference>
<name>A0AAN9IIJ3_CROPI</name>
<keyword evidence="5" id="KW-1185">Reference proteome</keyword>
<reference evidence="4 5" key="1">
    <citation type="submission" date="2024-01" db="EMBL/GenBank/DDBJ databases">
        <title>The genomes of 5 underutilized Papilionoideae crops provide insights into root nodulation and disease resistanc.</title>
        <authorList>
            <person name="Yuan L."/>
        </authorList>
    </citation>
    <scope>NUCLEOTIDE SEQUENCE [LARGE SCALE GENOMIC DNA]</scope>
    <source>
        <strain evidence="4">ZHUSHIDOU_FW_LH</strain>
        <tissue evidence="4">Leaf</tissue>
    </source>
</reference>
<keyword evidence="3" id="KW-0732">Signal</keyword>
<comment type="caution">
    <text evidence="4">The sequence shown here is derived from an EMBL/GenBank/DDBJ whole genome shotgun (WGS) entry which is preliminary data.</text>
</comment>
<keyword evidence="2" id="KW-0328">Glycosyltransferase</keyword>
<dbReference type="PANTHER" id="PTHR48047">
    <property type="entry name" value="GLYCOSYLTRANSFERASE"/>
    <property type="match status" value="1"/>
</dbReference>
<evidence type="ECO:0000313" key="4">
    <source>
        <dbReference type="EMBL" id="KAK7273656.1"/>
    </source>
</evidence>
<dbReference type="GO" id="GO:0035251">
    <property type="term" value="F:UDP-glucosyltransferase activity"/>
    <property type="evidence" value="ECO:0007669"/>
    <property type="project" value="TreeGrafter"/>
</dbReference>
<evidence type="ECO:0000256" key="3">
    <source>
        <dbReference type="SAM" id="SignalP"/>
    </source>
</evidence>
<evidence type="ECO:0000313" key="5">
    <source>
        <dbReference type="Proteomes" id="UP001372338"/>
    </source>
</evidence>
<feature type="signal peptide" evidence="3">
    <location>
        <begin position="1"/>
        <end position="23"/>
    </location>
</feature>
<dbReference type="SUPFAM" id="SSF53756">
    <property type="entry name" value="UDP-Glycosyltransferase/glycogen phosphorylase"/>
    <property type="match status" value="1"/>
</dbReference>
<evidence type="ECO:0000256" key="1">
    <source>
        <dbReference type="ARBA" id="ARBA00009995"/>
    </source>
</evidence>
<dbReference type="PANTHER" id="PTHR48047:SF51">
    <property type="entry name" value="GLYCOSYLTRANSFERASE"/>
    <property type="match status" value="1"/>
</dbReference>
<dbReference type="AlphaFoldDB" id="A0AAN9IIJ3"/>
<keyword evidence="2" id="KW-0808">Transferase</keyword>
<organism evidence="4 5">
    <name type="scientific">Crotalaria pallida</name>
    <name type="common">Smooth rattlebox</name>
    <name type="synonym">Crotalaria striata</name>
    <dbReference type="NCBI Taxonomy" id="3830"/>
    <lineage>
        <taxon>Eukaryota</taxon>
        <taxon>Viridiplantae</taxon>
        <taxon>Streptophyta</taxon>
        <taxon>Embryophyta</taxon>
        <taxon>Tracheophyta</taxon>
        <taxon>Spermatophyta</taxon>
        <taxon>Magnoliopsida</taxon>
        <taxon>eudicotyledons</taxon>
        <taxon>Gunneridae</taxon>
        <taxon>Pentapetalae</taxon>
        <taxon>rosids</taxon>
        <taxon>fabids</taxon>
        <taxon>Fabales</taxon>
        <taxon>Fabaceae</taxon>
        <taxon>Papilionoideae</taxon>
        <taxon>50 kb inversion clade</taxon>
        <taxon>genistoids sensu lato</taxon>
        <taxon>core genistoids</taxon>
        <taxon>Crotalarieae</taxon>
        <taxon>Crotalaria</taxon>
    </lineage>
</organism>
<feature type="chain" id="PRO_5042908475" evidence="3">
    <location>
        <begin position="24"/>
        <end position="253"/>
    </location>
</feature>
<evidence type="ECO:0000256" key="2">
    <source>
        <dbReference type="ARBA" id="ARBA00022676"/>
    </source>
</evidence>
<dbReference type="EMBL" id="JAYWIO010000003">
    <property type="protein sequence ID" value="KAK7273656.1"/>
    <property type="molecule type" value="Genomic_DNA"/>
</dbReference>
<proteinExistence type="inferred from homology"/>
<protein>
    <submittedName>
        <fullName evidence="4">Uncharacterized protein</fullName>
    </submittedName>
</protein>
<gene>
    <name evidence="4" type="ORF">RIF29_14714</name>
</gene>
<sequence>MSKGHTIPLLDFARLLLLRHNTAVTIFTTPKNRPFVAQSLHGTAASIVTLPFPTATDIPAGVESTDELPSISLFFKFANSTEAMQPHFEHALEHTLPRPNFMVTDAFLWWTLQSATKFSVPRFVYFGMSCYSTCLLREAVRSGILGGPQPDDELVELTRFPWIKICKEDIIESKFKNRDENDVAYKFKMKITSATTISYGIVVNSFYELEPVFVDYLNNESSPKSWCVGPFCIVEQASKIYLEPGVYSKCLIT</sequence>
<dbReference type="Proteomes" id="UP001372338">
    <property type="component" value="Unassembled WGS sequence"/>
</dbReference>
<comment type="similarity">
    <text evidence="1">Belongs to the UDP-glycosyltransferase family.</text>
</comment>